<feature type="transmembrane region" description="Helical" evidence="1">
    <location>
        <begin position="412"/>
        <end position="434"/>
    </location>
</feature>
<protein>
    <recommendedName>
        <fullName evidence="1">Polyprenol-phosphate-mannose--protein mannosyltransferase</fullName>
        <ecNumber evidence="1">2.4.1.-</ecNumber>
    </recommendedName>
</protein>
<feature type="transmembrane region" description="Helical" evidence="1">
    <location>
        <begin position="170"/>
        <end position="196"/>
    </location>
</feature>
<evidence type="ECO:0000313" key="4">
    <source>
        <dbReference type="EMBL" id="MFD0946316.1"/>
    </source>
</evidence>
<dbReference type="RefSeq" id="WP_264943687.1">
    <property type="nucleotide sequence ID" value="NZ_JAPDRA010000003.1"/>
</dbReference>
<dbReference type="GO" id="GO:0016757">
    <property type="term" value="F:glycosyltransferase activity"/>
    <property type="evidence" value="ECO:0007669"/>
    <property type="project" value="UniProtKB-KW"/>
</dbReference>
<dbReference type="PANTHER" id="PTHR10050:SF53">
    <property type="entry name" value="CHROMOSOME UNDETERMINED SCAFFOLD_67, WHOLE GENOME SHOTGUN SEQUENCE"/>
    <property type="match status" value="1"/>
</dbReference>
<feature type="transmembrane region" description="Helical" evidence="1">
    <location>
        <begin position="12"/>
        <end position="31"/>
    </location>
</feature>
<dbReference type="InterPro" id="IPR032421">
    <property type="entry name" value="PMT_4TMC"/>
</dbReference>
<feature type="transmembrane region" description="Helical" evidence="1">
    <location>
        <begin position="247"/>
        <end position="270"/>
    </location>
</feature>
<dbReference type="Pfam" id="PF16192">
    <property type="entry name" value="PMT_4TMC"/>
    <property type="match status" value="1"/>
</dbReference>
<evidence type="ECO:0000256" key="1">
    <source>
        <dbReference type="RuleBase" id="RU367007"/>
    </source>
</evidence>
<comment type="subcellular location">
    <subcellularLocation>
        <location evidence="1">Cell membrane</location>
    </subcellularLocation>
</comment>
<evidence type="ECO:0000259" key="2">
    <source>
        <dbReference type="Pfam" id="PF13231"/>
    </source>
</evidence>
<keyword evidence="1 4" id="KW-0808">Transferase</keyword>
<comment type="similarity">
    <text evidence="1">Belongs to the glycosyltransferase 39 family.</text>
</comment>
<keyword evidence="1" id="KW-1133">Transmembrane helix</keyword>
<keyword evidence="1" id="KW-1003">Cell membrane</keyword>
<dbReference type="Pfam" id="PF13231">
    <property type="entry name" value="PMT_2"/>
    <property type="match status" value="1"/>
</dbReference>
<reference evidence="5" key="1">
    <citation type="journal article" date="2019" name="Int. J. Syst. Evol. Microbiol.">
        <title>The Global Catalogue of Microorganisms (GCM) 10K type strain sequencing project: providing services to taxonomists for standard genome sequencing and annotation.</title>
        <authorList>
            <consortium name="The Broad Institute Genomics Platform"/>
            <consortium name="The Broad Institute Genome Sequencing Center for Infectious Disease"/>
            <person name="Wu L."/>
            <person name="Ma J."/>
        </authorList>
    </citation>
    <scope>NUCLEOTIDE SEQUENCE [LARGE SCALE GENOMIC DNA]</scope>
    <source>
        <strain evidence="5">CCUG 62982</strain>
    </source>
</reference>
<organism evidence="4 5">
    <name type="scientific">Sphingomonas canadensis</name>
    <dbReference type="NCBI Taxonomy" id="1219257"/>
    <lineage>
        <taxon>Bacteria</taxon>
        <taxon>Pseudomonadati</taxon>
        <taxon>Pseudomonadota</taxon>
        <taxon>Alphaproteobacteria</taxon>
        <taxon>Sphingomonadales</taxon>
        <taxon>Sphingomonadaceae</taxon>
        <taxon>Sphingomonas</taxon>
    </lineage>
</organism>
<feature type="domain" description="Protein O-mannosyl-transferase C-terminal four TM" evidence="3">
    <location>
        <begin position="277"/>
        <end position="448"/>
    </location>
</feature>
<accession>A0ABW3H497</accession>
<dbReference type="Proteomes" id="UP001596977">
    <property type="component" value="Unassembled WGS sequence"/>
</dbReference>
<sequence>MPARLKLLLDRPWLVALLFAVAAELLFAAWLDLPHQLSFDETHYVPAARTLLALEGPRNIEHPLLAKELIALGITIFGDNPWGWRLPGTIAGAATVAGSFVFLWLLVRDMRAAAAGALMVMLNQMLLVMARTAMLDVYLGAFLVWALAAFTWSARAPPGRAMRGWIAGSALLGLAVGVKWAAIPYTALACLAFVALRARDNWAALFPLRPMPIAGPRPRSTFDPRGIPALLAGKGQRHWQGIATIPGLLILGVVSIATYLLTFLPAFFYASEPMTLDQLIPFQFIMYERQTQTLQPHPYQSQWWSWPLMLRPLWYFYEWDAGAWRGVLLIGNPVILWGGLIAVGACLYAWFRHRTLAPLAVALLWIASVAIFIVIPKSLGFFYYYHPSAIFICYAIAIAFREWRGLREAEPWFLGVAALAFVYFYPILAAMPLVDGGGFNYWMWFGAWR</sequence>
<feature type="transmembrane region" description="Helical" evidence="1">
    <location>
        <begin position="356"/>
        <end position="375"/>
    </location>
</feature>
<dbReference type="InterPro" id="IPR038731">
    <property type="entry name" value="RgtA/B/C-like"/>
</dbReference>
<keyword evidence="1" id="KW-0472">Membrane</keyword>
<evidence type="ECO:0000313" key="5">
    <source>
        <dbReference type="Proteomes" id="UP001596977"/>
    </source>
</evidence>
<keyword evidence="1 4" id="KW-0328">Glycosyltransferase</keyword>
<feature type="domain" description="Glycosyltransferase RgtA/B/C/D-like" evidence="2">
    <location>
        <begin position="62"/>
        <end position="197"/>
    </location>
</feature>
<comment type="pathway">
    <text evidence="1">Protein modification; protein glycosylation.</text>
</comment>
<keyword evidence="1" id="KW-0812">Transmembrane</keyword>
<dbReference type="EC" id="2.4.1.-" evidence="1"/>
<feature type="transmembrane region" description="Helical" evidence="1">
    <location>
        <begin position="381"/>
        <end position="400"/>
    </location>
</feature>
<dbReference type="PANTHER" id="PTHR10050">
    <property type="entry name" value="DOLICHYL-PHOSPHATE-MANNOSE--PROTEIN MANNOSYLTRANSFERASE"/>
    <property type="match status" value="1"/>
</dbReference>
<comment type="function">
    <text evidence="1">Protein O-mannosyltransferase that catalyzes the transfer of a single mannose residue from a polyprenol phospho-mannosyl lipidic donor to the hydroxyl group of selected serine and threonine residues in acceptor proteins.</text>
</comment>
<gene>
    <name evidence="4" type="ORF">ACFQ1E_08210</name>
</gene>
<feature type="transmembrane region" description="Helical" evidence="1">
    <location>
        <begin position="334"/>
        <end position="351"/>
    </location>
</feature>
<proteinExistence type="inferred from homology"/>
<feature type="transmembrane region" description="Helical" evidence="1">
    <location>
        <begin position="86"/>
        <end position="107"/>
    </location>
</feature>
<comment type="caution">
    <text evidence="4">The sequence shown here is derived from an EMBL/GenBank/DDBJ whole genome shotgun (WGS) entry which is preliminary data.</text>
</comment>
<feature type="transmembrane region" description="Helical" evidence="1">
    <location>
        <begin position="128"/>
        <end position="150"/>
    </location>
</feature>
<evidence type="ECO:0000259" key="3">
    <source>
        <dbReference type="Pfam" id="PF16192"/>
    </source>
</evidence>
<name>A0ABW3H497_9SPHN</name>
<dbReference type="EMBL" id="JBHTJG010000003">
    <property type="protein sequence ID" value="MFD0946316.1"/>
    <property type="molecule type" value="Genomic_DNA"/>
</dbReference>
<dbReference type="InterPro" id="IPR027005">
    <property type="entry name" value="PMT-like"/>
</dbReference>
<keyword evidence="5" id="KW-1185">Reference proteome</keyword>